<organism evidence="8 9">
    <name type="scientific">Madurella fahalii</name>
    <dbReference type="NCBI Taxonomy" id="1157608"/>
    <lineage>
        <taxon>Eukaryota</taxon>
        <taxon>Fungi</taxon>
        <taxon>Dikarya</taxon>
        <taxon>Ascomycota</taxon>
        <taxon>Pezizomycotina</taxon>
        <taxon>Sordariomycetes</taxon>
        <taxon>Sordariomycetidae</taxon>
        <taxon>Sordariales</taxon>
        <taxon>Sordariales incertae sedis</taxon>
        <taxon>Madurella</taxon>
    </lineage>
</organism>
<keyword evidence="6" id="KW-0472">Membrane</keyword>
<dbReference type="EMBL" id="BAAFSV010000004">
    <property type="protein sequence ID" value="GAB1317071.1"/>
    <property type="molecule type" value="Genomic_DNA"/>
</dbReference>
<evidence type="ECO:0000256" key="6">
    <source>
        <dbReference type="SAM" id="Phobius"/>
    </source>
</evidence>
<keyword evidence="6" id="KW-0812">Transmembrane</keyword>
<dbReference type="RefSeq" id="XP_070918802.1">
    <property type="nucleotide sequence ID" value="XM_071062701.1"/>
</dbReference>
<evidence type="ECO:0000256" key="3">
    <source>
        <dbReference type="ARBA" id="ARBA00022801"/>
    </source>
</evidence>
<evidence type="ECO:0000313" key="8">
    <source>
        <dbReference type="EMBL" id="GAB1317071.1"/>
    </source>
</evidence>
<protein>
    <recommendedName>
        <fullName evidence="7">Peptidase metallopeptidase domain-containing protein</fullName>
    </recommendedName>
</protein>
<keyword evidence="3" id="KW-0378">Hydrolase</keyword>
<evidence type="ECO:0000256" key="4">
    <source>
        <dbReference type="ARBA" id="ARBA00022833"/>
    </source>
</evidence>
<keyword evidence="9" id="KW-1185">Reference proteome</keyword>
<keyword evidence="4" id="KW-0862">Zinc</keyword>
<keyword evidence="2" id="KW-0479">Metal-binding</keyword>
<sequence length="319" mass="35297">MLSRVTRSNPNGLRADDPTGDETKTLGFRCLTERAAETDHTLSARGGHRHRQSGQCLLPRWKSGSVVSFTIDKESFPDDSKAHIVGRALDTAVDDWNNRHIGIRFKRAADGEHAVFTVTYEDNNEPWTPHQGTVTYAIAFFPNSGRRVLRIFNTALDARSHDVSDTESREFLANVMRHELGHVLGLRHENAESKEKYDPSVELTPLNKASIMATGFTSGDRVEIQESDVIALKMLYKLKAGSTFRGFKVKVVDPDTLRRQATSKHVSQTTRREASFVGAEAGPAVAHERSTTIAVCFAISICIFACLVVSPRVTVICSS</sequence>
<dbReference type="InterPro" id="IPR024079">
    <property type="entry name" value="MetalloPept_cat_dom_sf"/>
</dbReference>
<dbReference type="GeneID" id="98178024"/>
<dbReference type="Gene3D" id="3.40.390.10">
    <property type="entry name" value="Collagenase (Catalytic Domain)"/>
    <property type="match status" value="1"/>
</dbReference>
<dbReference type="Pfam" id="PF00413">
    <property type="entry name" value="Peptidase_M10"/>
    <property type="match status" value="1"/>
</dbReference>
<dbReference type="SUPFAM" id="SSF55486">
    <property type="entry name" value="Metalloproteases ('zincins'), catalytic domain"/>
    <property type="match status" value="1"/>
</dbReference>
<keyword evidence="1" id="KW-0645">Protease</keyword>
<dbReference type="InterPro" id="IPR001818">
    <property type="entry name" value="Pept_M10_metallopeptidase"/>
</dbReference>
<feature type="compositionally biased region" description="Polar residues" evidence="5">
    <location>
        <begin position="1"/>
        <end position="11"/>
    </location>
</feature>
<dbReference type="InterPro" id="IPR006026">
    <property type="entry name" value="Peptidase_Metallo"/>
</dbReference>
<dbReference type="SMART" id="SM00235">
    <property type="entry name" value="ZnMc"/>
    <property type="match status" value="1"/>
</dbReference>
<keyword evidence="6" id="KW-1133">Transmembrane helix</keyword>
<evidence type="ECO:0000313" key="9">
    <source>
        <dbReference type="Proteomes" id="UP001628179"/>
    </source>
</evidence>
<evidence type="ECO:0000256" key="1">
    <source>
        <dbReference type="ARBA" id="ARBA00022670"/>
    </source>
</evidence>
<feature type="transmembrane region" description="Helical" evidence="6">
    <location>
        <begin position="292"/>
        <end position="310"/>
    </location>
</feature>
<dbReference type="Proteomes" id="UP001628179">
    <property type="component" value="Unassembled WGS sequence"/>
</dbReference>
<gene>
    <name evidence="8" type="ORF">MFIFM68171_07281</name>
</gene>
<feature type="region of interest" description="Disordered" evidence="5">
    <location>
        <begin position="1"/>
        <end position="21"/>
    </location>
</feature>
<comment type="caution">
    <text evidence="8">The sequence shown here is derived from an EMBL/GenBank/DDBJ whole genome shotgun (WGS) entry which is preliminary data.</text>
</comment>
<evidence type="ECO:0000256" key="5">
    <source>
        <dbReference type="SAM" id="MobiDB-lite"/>
    </source>
</evidence>
<evidence type="ECO:0000256" key="2">
    <source>
        <dbReference type="ARBA" id="ARBA00022723"/>
    </source>
</evidence>
<name>A0ABQ0GH38_9PEZI</name>
<proteinExistence type="predicted"/>
<reference evidence="8 9" key="1">
    <citation type="submission" date="2024-09" db="EMBL/GenBank/DDBJ databases">
        <title>Itraconazole resistance in Madurella fahalii resulting from another homologue of gene encoding cytochrome P450 14-alpha sterol demethylase (CYP51).</title>
        <authorList>
            <person name="Yoshioka I."/>
            <person name="Fahal A.H."/>
            <person name="Kaneko S."/>
            <person name="Yaguchi T."/>
        </authorList>
    </citation>
    <scope>NUCLEOTIDE SEQUENCE [LARGE SCALE GENOMIC DNA]</scope>
    <source>
        <strain evidence="8 9">IFM 68171</strain>
    </source>
</reference>
<evidence type="ECO:0000259" key="7">
    <source>
        <dbReference type="SMART" id="SM00235"/>
    </source>
</evidence>
<feature type="domain" description="Peptidase metallopeptidase" evidence="7">
    <location>
        <begin position="57"/>
        <end position="220"/>
    </location>
</feature>
<accession>A0ABQ0GH38</accession>